<proteinExistence type="predicted"/>
<organism evidence="1 2">
    <name type="scientific">Collybiopsis confluens</name>
    <dbReference type="NCBI Taxonomy" id="2823264"/>
    <lineage>
        <taxon>Eukaryota</taxon>
        <taxon>Fungi</taxon>
        <taxon>Dikarya</taxon>
        <taxon>Basidiomycota</taxon>
        <taxon>Agaricomycotina</taxon>
        <taxon>Agaricomycetes</taxon>
        <taxon>Agaricomycetidae</taxon>
        <taxon>Agaricales</taxon>
        <taxon>Marasmiineae</taxon>
        <taxon>Omphalotaceae</taxon>
        <taxon>Collybiopsis</taxon>
    </lineage>
</organism>
<evidence type="ECO:0000313" key="2">
    <source>
        <dbReference type="Proteomes" id="UP000518752"/>
    </source>
</evidence>
<name>A0A8H5MEB3_9AGAR</name>
<dbReference type="Proteomes" id="UP000518752">
    <property type="component" value="Unassembled WGS sequence"/>
</dbReference>
<protein>
    <submittedName>
        <fullName evidence="1">Uncharacterized protein</fullName>
    </submittedName>
</protein>
<gene>
    <name evidence="1" type="ORF">D9757_004457</name>
</gene>
<comment type="caution">
    <text evidence="1">The sequence shown here is derived from an EMBL/GenBank/DDBJ whole genome shotgun (WGS) entry which is preliminary data.</text>
</comment>
<evidence type="ECO:0000313" key="1">
    <source>
        <dbReference type="EMBL" id="KAF5390832.1"/>
    </source>
</evidence>
<sequence length="385" mass="43250">MRNAERWLGSGTIDLAAAATRKESSQKGAKTKTGQRDRKSFFPIGASLTNFLLRSFLPIAPSNFSSDFKYSDLRALENSSRSFEQDLCFFSWRKLVRKPETLLRHTRIYQPPNVSSLIPQHCDSGWRCEIVIGYDIRSNMKPFTAVVYTAIDDDKFTVQLHLGDEFEAIPAAFSDVLRIAAQMINRPTNTILVGAFVGDAQIEYEWGVGQDLDRQFILEWVLEGDSIGELHCQDSRRSDRPPALSIMYPRRRPREGNLKDLTFSILTLFRSNGFEYSRSLPLVAWPGDVPVCLWIVPEEGKQYVNRYTVVITYGTEICGPFSSQVFLCVINAGIAYAAVIVTKFGADELFATSHSHKVKIGDGLYYGFLGVNAFHNLALTGLIGM</sequence>
<dbReference type="AlphaFoldDB" id="A0A8H5MEB3"/>
<accession>A0A8H5MEB3</accession>
<keyword evidence="2" id="KW-1185">Reference proteome</keyword>
<reference evidence="1 2" key="1">
    <citation type="journal article" date="2020" name="ISME J.">
        <title>Uncovering the hidden diversity of litter-decomposition mechanisms in mushroom-forming fungi.</title>
        <authorList>
            <person name="Floudas D."/>
            <person name="Bentzer J."/>
            <person name="Ahren D."/>
            <person name="Johansson T."/>
            <person name="Persson P."/>
            <person name="Tunlid A."/>
        </authorList>
    </citation>
    <scope>NUCLEOTIDE SEQUENCE [LARGE SCALE GENOMIC DNA]</scope>
    <source>
        <strain evidence="1 2">CBS 406.79</strain>
    </source>
</reference>
<dbReference type="EMBL" id="JAACJN010000013">
    <property type="protein sequence ID" value="KAF5390832.1"/>
    <property type="molecule type" value="Genomic_DNA"/>
</dbReference>